<keyword evidence="1" id="KW-0862">Zinc</keyword>
<dbReference type="eggNOG" id="ENOG502RYTD">
    <property type="taxonomic scope" value="Eukaryota"/>
</dbReference>
<dbReference type="AlphaFoldDB" id="A0A0W0FZW8"/>
<dbReference type="EMBL" id="LATX01001424">
    <property type="protein sequence ID" value="KTB41869.1"/>
    <property type="molecule type" value="Genomic_DNA"/>
</dbReference>
<evidence type="ECO:0000259" key="2">
    <source>
        <dbReference type="PROSITE" id="PS50158"/>
    </source>
</evidence>
<dbReference type="PANTHER" id="PTHR15503">
    <property type="entry name" value="LDOC1 RELATED"/>
    <property type="match status" value="1"/>
</dbReference>
<feature type="domain" description="CCHC-type" evidence="2">
    <location>
        <begin position="118"/>
        <end position="131"/>
    </location>
</feature>
<organism evidence="3 4">
    <name type="scientific">Moniliophthora roreri</name>
    <name type="common">Frosty pod rot fungus</name>
    <name type="synonym">Monilia roreri</name>
    <dbReference type="NCBI Taxonomy" id="221103"/>
    <lineage>
        <taxon>Eukaryota</taxon>
        <taxon>Fungi</taxon>
        <taxon>Dikarya</taxon>
        <taxon>Basidiomycota</taxon>
        <taxon>Agaricomycotina</taxon>
        <taxon>Agaricomycetes</taxon>
        <taxon>Agaricomycetidae</taxon>
        <taxon>Agaricales</taxon>
        <taxon>Marasmiineae</taxon>
        <taxon>Marasmiaceae</taxon>
        <taxon>Moniliophthora</taxon>
    </lineage>
</organism>
<evidence type="ECO:0000313" key="3">
    <source>
        <dbReference type="EMBL" id="KTB41869.1"/>
    </source>
</evidence>
<dbReference type="PROSITE" id="PS50158">
    <property type="entry name" value="ZF_CCHC"/>
    <property type="match status" value="1"/>
</dbReference>
<evidence type="ECO:0000313" key="4">
    <source>
        <dbReference type="Proteomes" id="UP000054988"/>
    </source>
</evidence>
<dbReference type="Gene3D" id="2.40.70.10">
    <property type="entry name" value="Acid Proteases"/>
    <property type="match status" value="1"/>
</dbReference>
<dbReference type="InterPro" id="IPR032567">
    <property type="entry name" value="RTL1-rel"/>
</dbReference>
<dbReference type="InterPro" id="IPR021109">
    <property type="entry name" value="Peptidase_aspartic_dom_sf"/>
</dbReference>
<dbReference type="Proteomes" id="UP000054988">
    <property type="component" value="Unassembled WGS sequence"/>
</dbReference>
<dbReference type="CDD" id="cd00303">
    <property type="entry name" value="retropepsin_like"/>
    <property type="match status" value="1"/>
</dbReference>
<reference evidence="3 4" key="1">
    <citation type="submission" date="2015-12" db="EMBL/GenBank/DDBJ databases">
        <title>Draft genome sequence of Moniliophthora roreri, the causal agent of frosty pod rot of cacao.</title>
        <authorList>
            <person name="Aime M.C."/>
            <person name="Diaz-Valderrama J.R."/>
            <person name="Kijpornyongpan T."/>
            <person name="Phillips-Mora W."/>
        </authorList>
    </citation>
    <scope>NUCLEOTIDE SEQUENCE [LARGE SCALE GENOMIC DNA]</scope>
    <source>
        <strain evidence="3 4">MCA 2952</strain>
    </source>
</reference>
<dbReference type="GO" id="GO:0008270">
    <property type="term" value="F:zinc ion binding"/>
    <property type="evidence" value="ECO:0007669"/>
    <property type="project" value="UniProtKB-KW"/>
</dbReference>
<dbReference type="GO" id="GO:0003676">
    <property type="term" value="F:nucleic acid binding"/>
    <property type="evidence" value="ECO:0007669"/>
    <property type="project" value="InterPro"/>
</dbReference>
<dbReference type="SUPFAM" id="SSF50630">
    <property type="entry name" value="Acid proteases"/>
    <property type="match status" value="1"/>
</dbReference>
<evidence type="ECO:0000256" key="1">
    <source>
        <dbReference type="PROSITE-ProRule" id="PRU00047"/>
    </source>
</evidence>
<comment type="caution">
    <text evidence="3">The sequence shown here is derived from an EMBL/GenBank/DDBJ whole genome shotgun (WGS) entry which is preliminary data.</text>
</comment>
<proteinExistence type="predicted"/>
<keyword evidence="1" id="KW-0479">Metal-binding</keyword>
<gene>
    <name evidence="3" type="ORF">WG66_5661</name>
</gene>
<dbReference type="Pfam" id="PF08284">
    <property type="entry name" value="RVP_2"/>
    <property type="match status" value="1"/>
</dbReference>
<dbReference type="PANTHER" id="PTHR15503:SF22">
    <property type="entry name" value="TRANSPOSON TY3-I GAG POLYPROTEIN"/>
    <property type="match status" value="1"/>
</dbReference>
<name>A0A0W0FZW8_MONRR</name>
<accession>A0A0W0FZW8</accession>
<dbReference type="InterPro" id="IPR001878">
    <property type="entry name" value="Znf_CCHC"/>
</dbReference>
<keyword evidence="1" id="KW-0863">Zinc-finger</keyword>
<protein>
    <recommendedName>
        <fullName evidence="2">CCHC-type domain-containing protein</fullName>
    </recommendedName>
</protein>
<sequence length="347" mass="40634">MTDGPGEFWKNDKTDLLLAFDPEAEKVSWGDFIEDFKMSFEPLDTALEAQLKLRDLKMKDRADKYTYQFLYLAKQTGYNNAVQIVAFKRGLLKSLKEDVAIKQISEIDRKEYMAKGLCFRCRRGGHQIRDCLDALKKEERKKEEPRKLTKEEWFAKIKALKMRVFEAAEEDNYKVGEQIIEMQALLDSGAGGQFISTALARRLGKRWVQLPEKIKVFNVDRTLNKTTWISHVVELEFKIAGKEFRENFMISGIEDEEMILGLLWLHHHNPQIDWETGEMKFVLRWKLQIKRFKGILNNTLEEVLIGAKITALQELAHQQQEAKKDIDELIPFYLQGYRDCFEKGRAE</sequence>